<gene>
    <name evidence="1" type="ORF">AWZ03_014800</name>
</gene>
<organism evidence="1 2">
    <name type="scientific">Drosophila navojoa</name>
    <name type="common">Fruit fly</name>
    <dbReference type="NCBI Taxonomy" id="7232"/>
    <lineage>
        <taxon>Eukaryota</taxon>
        <taxon>Metazoa</taxon>
        <taxon>Ecdysozoa</taxon>
        <taxon>Arthropoda</taxon>
        <taxon>Hexapoda</taxon>
        <taxon>Insecta</taxon>
        <taxon>Pterygota</taxon>
        <taxon>Neoptera</taxon>
        <taxon>Endopterygota</taxon>
        <taxon>Diptera</taxon>
        <taxon>Brachycera</taxon>
        <taxon>Muscomorpha</taxon>
        <taxon>Ephydroidea</taxon>
        <taxon>Drosophilidae</taxon>
        <taxon>Drosophila</taxon>
    </lineage>
</organism>
<sequence>IQQQPEQLQQQRQHLLQQQLE</sequence>
<evidence type="ECO:0000313" key="2">
    <source>
        <dbReference type="Proteomes" id="UP000295192"/>
    </source>
</evidence>
<dbReference type="EMBL" id="LSRL02001951">
    <property type="protein sequence ID" value="TDG38778.1"/>
    <property type="molecule type" value="Genomic_DNA"/>
</dbReference>
<proteinExistence type="predicted"/>
<name>A0A484AQZ9_DRONA</name>
<accession>A0A484AQZ9</accession>
<keyword evidence="2" id="KW-1185">Reference proteome</keyword>
<evidence type="ECO:0000313" key="1">
    <source>
        <dbReference type="EMBL" id="TDG38778.1"/>
    </source>
</evidence>
<reference evidence="1 2" key="1">
    <citation type="journal article" date="2019" name="J. Hered.">
        <title>An Improved Genome Assembly for Drosophila navojoa, the Basal Species in the mojavensis Cluster.</title>
        <authorList>
            <person name="Vanderlinde T."/>
            <person name="Dupim E.G."/>
            <person name="Nazario-Yepiz N.O."/>
            <person name="Carvalho A.B."/>
        </authorList>
    </citation>
    <scope>NUCLEOTIDE SEQUENCE [LARGE SCALE GENOMIC DNA]</scope>
    <source>
        <strain evidence="1">Navoj_Jal97</strain>
        <tissue evidence="1">Whole organism</tissue>
    </source>
</reference>
<dbReference type="AlphaFoldDB" id="A0A484AQZ9"/>
<comment type="caution">
    <text evidence="1">The sequence shown here is derived from an EMBL/GenBank/DDBJ whole genome shotgun (WGS) entry which is preliminary data.</text>
</comment>
<protein>
    <submittedName>
        <fullName evidence="1">Uncharacterized protein</fullName>
    </submittedName>
</protein>
<dbReference type="Proteomes" id="UP000295192">
    <property type="component" value="Unassembled WGS sequence"/>
</dbReference>
<feature type="non-terminal residue" evidence="1">
    <location>
        <position position="1"/>
    </location>
</feature>